<dbReference type="InterPro" id="IPR041468">
    <property type="entry name" value="HTH_ParB/Spo0J"/>
</dbReference>
<dbReference type="InterPro" id="IPR001387">
    <property type="entry name" value="Cro/C1-type_HTH"/>
</dbReference>
<protein>
    <submittedName>
        <fullName evidence="2">Helix-turn-helix domain-containing protein</fullName>
    </submittedName>
</protein>
<reference evidence="2 3" key="1">
    <citation type="submission" date="2019-09" db="EMBL/GenBank/DDBJ databases">
        <authorList>
            <person name="Kritzky A."/>
            <person name="Schelkanova E.Y."/>
            <person name="Alkhova Z.V."/>
            <person name="Smirnova N.I."/>
        </authorList>
    </citation>
    <scope>NUCLEOTIDE SEQUENCE [LARGE SCALE GENOMIC DNA]</scope>
    <source>
        <strain evidence="2 3">M1526</strain>
    </source>
</reference>
<dbReference type="SUPFAM" id="SSF110849">
    <property type="entry name" value="ParB/Sulfiredoxin"/>
    <property type="match status" value="1"/>
</dbReference>
<accession>A0A5Q6PE85</accession>
<organism evidence="2 3">
    <name type="scientific">Vibrio cholerae</name>
    <dbReference type="NCBI Taxonomy" id="666"/>
    <lineage>
        <taxon>Bacteria</taxon>
        <taxon>Pseudomonadati</taxon>
        <taxon>Pseudomonadota</taxon>
        <taxon>Gammaproteobacteria</taxon>
        <taxon>Vibrionales</taxon>
        <taxon>Vibrionaceae</taxon>
        <taxon>Vibrio</taxon>
    </lineage>
</organism>
<dbReference type="SUPFAM" id="SSF109709">
    <property type="entry name" value="KorB DNA-binding domain-like"/>
    <property type="match status" value="1"/>
</dbReference>
<dbReference type="CDD" id="cd00093">
    <property type="entry name" value="HTH_XRE"/>
    <property type="match status" value="1"/>
</dbReference>
<proteinExistence type="predicted"/>
<dbReference type="EMBL" id="VUAA01000028">
    <property type="protein sequence ID" value="KAA1253116.1"/>
    <property type="molecule type" value="Genomic_DNA"/>
</dbReference>
<name>A0A5Q6PE85_VIBCL</name>
<dbReference type="GO" id="GO:0005694">
    <property type="term" value="C:chromosome"/>
    <property type="evidence" value="ECO:0007669"/>
    <property type="project" value="TreeGrafter"/>
</dbReference>
<dbReference type="Pfam" id="PF17762">
    <property type="entry name" value="HTH_ParB"/>
    <property type="match status" value="1"/>
</dbReference>
<evidence type="ECO:0000259" key="1">
    <source>
        <dbReference type="PROSITE" id="PS50943"/>
    </source>
</evidence>
<dbReference type="InterPro" id="IPR050336">
    <property type="entry name" value="Chromosome_partition/occlusion"/>
</dbReference>
<dbReference type="GO" id="GO:0045881">
    <property type="term" value="P:positive regulation of sporulation resulting in formation of a cellular spore"/>
    <property type="evidence" value="ECO:0007669"/>
    <property type="project" value="TreeGrafter"/>
</dbReference>
<dbReference type="GO" id="GO:0007059">
    <property type="term" value="P:chromosome segregation"/>
    <property type="evidence" value="ECO:0007669"/>
    <property type="project" value="TreeGrafter"/>
</dbReference>
<comment type="caution">
    <text evidence="2">The sequence shown here is derived from an EMBL/GenBank/DDBJ whole genome shotgun (WGS) entry which is preliminary data.</text>
</comment>
<dbReference type="InterPro" id="IPR036086">
    <property type="entry name" value="ParB/Sulfiredoxin_sf"/>
</dbReference>
<sequence length="344" mass="37647">MAKSKKAIGTASATATGGALATNQTLRKISNEVNVDDKRINGFKANPRLLWIEDGYNVREICPEHVEGFVRSYTDGKYVPPIEVVDVEVDGVQRFKVIEGHHRTIALQKLMSMGVNVEEIQVIEVQGDEIAQLSRMIKSSEGRELTPMETAGAYHRMKQLGMSQTEVAEELGTTPAQVSNYLQLLKAPVELQAMIQSGEYSATSAWCNIRKCGSEAALAIAKEDVRAKAEKQAAKTQGKNVPKTKTTSKLKKLRLAPKKVDKMSNIVTSLADQITPEVIKSNQEIELTMDVSVAQLILSLAGEVSEINSHNAEAEQNLKQIEALKDSQAPENSVVYEEAEEIAA</sequence>
<dbReference type="Gene3D" id="1.10.10.2830">
    <property type="match status" value="1"/>
</dbReference>
<evidence type="ECO:0000313" key="3">
    <source>
        <dbReference type="Proteomes" id="UP000323225"/>
    </source>
</evidence>
<gene>
    <name evidence="2" type="ORF">F0M16_19440</name>
</gene>
<feature type="domain" description="HTH cro/C1-type" evidence="1">
    <location>
        <begin position="158"/>
        <end position="181"/>
    </location>
</feature>
<dbReference type="PROSITE" id="PS50943">
    <property type="entry name" value="HTH_CROC1"/>
    <property type="match status" value="1"/>
</dbReference>
<dbReference type="Proteomes" id="UP000323225">
    <property type="component" value="Unassembled WGS sequence"/>
</dbReference>
<dbReference type="PANTHER" id="PTHR33375:SF1">
    <property type="entry name" value="CHROMOSOME-PARTITIONING PROTEIN PARB-RELATED"/>
    <property type="match status" value="1"/>
</dbReference>
<dbReference type="AlphaFoldDB" id="A0A5Q6PE85"/>
<evidence type="ECO:0000313" key="2">
    <source>
        <dbReference type="EMBL" id="KAA1253116.1"/>
    </source>
</evidence>
<dbReference type="PANTHER" id="PTHR33375">
    <property type="entry name" value="CHROMOSOME-PARTITIONING PROTEIN PARB-RELATED"/>
    <property type="match status" value="1"/>
</dbReference>